<evidence type="ECO:0000256" key="3">
    <source>
        <dbReference type="ARBA" id="ARBA00022737"/>
    </source>
</evidence>
<sequence>GHCGIPEQIVNGQVIGENFGYRDTVVYQCNPGFRLIGSSVRICQQDHNWSGHLPVCISVTCGHPGSPIYGRTTGDGFNYNDVVRFSCNKGYTLEGPSTAQCQANRQWSHQPPTCRVVNCTDPGIPANSIRESKIEHGNFTFGSVVFYDCNPGYYLFGSSLLTCQPMGHWDKPLPECIEVDCGHPGTPPHAVMAGEKFTFGSTVRYSCREDRQLIGDSSLTCQLNGHWSSPLPHCSGDSSGTCGDPGTPAHASREAGNFKVRSKVRFTCAVGHTLYGSAERICFPNGTWSGKQPFCK</sequence>
<evidence type="ECO:0000313" key="8">
    <source>
        <dbReference type="EMBL" id="MEQ2280288.1"/>
    </source>
</evidence>
<feature type="non-terminal residue" evidence="8">
    <location>
        <position position="296"/>
    </location>
</feature>
<evidence type="ECO:0000256" key="1">
    <source>
        <dbReference type="ARBA" id="ARBA00022659"/>
    </source>
</evidence>
<comment type="caution">
    <text evidence="6">Lacks conserved residue(s) required for the propagation of feature annotation.</text>
</comment>
<dbReference type="PANTHER" id="PTHR46393:SF7">
    <property type="entry name" value="COMPLEMENT C2"/>
    <property type="match status" value="1"/>
</dbReference>
<dbReference type="Proteomes" id="UP001469553">
    <property type="component" value="Unassembled WGS sequence"/>
</dbReference>
<dbReference type="Pfam" id="PF00084">
    <property type="entry name" value="Sushi"/>
    <property type="match status" value="5"/>
</dbReference>
<comment type="caution">
    <text evidence="8">The sequence shown here is derived from an EMBL/GenBank/DDBJ whole genome shotgun (WGS) entry which is preliminary data.</text>
</comment>
<proteinExistence type="predicted"/>
<evidence type="ECO:0000256" key="6">
    <source>
        <dbReference type="PROSITE-ProRule" id="PRU00302"/>
    </source>
</evidence>
<evidence type="ECO:0000256" key="5">
    <source>
        <dbReference type="ARBA" id="ARBA00023180"/>
    </source>
</evidence>
<dbReference type="SUPFAM" id="SSF57535">
    <property type="entry name" value="Complement control module/SCR domain"/>
    <property type="match status" value="5"/>
</dbReference>
<keyword evidence="3" id="KW-0677">Repeat</keyword>
<feature type="domain" description="Sushi" evidence="7">
    <location>
        <begin position="240"/>
        <end position="296"/>
    </location>
</feature>
<keyword evidence="2" id="KW-0732">Signal</keyword>
<feature type="domain" description="Sushi" evidence="7">
    <location>
        <begin position="1"/>
        <end position="58"/>
    </location>
</feature>
<evidence type="ECO:0000313" key="9">
    <source>
        <dbReference type="Proteomes" id="UP001469553"/>
    </source>
</evidence>
<keyword evidence="4 6" id="KW-1015">Disulfide bond</keyword>
<feature type="disulfide bond" evidence="6">
    <location>
        <begin position="207"/>
        <end position="234"/>
    </location>
</feature>
<name>A0ABV0XFP4_9TELE</name>
<feature type="domain" description="Sushi" evidence="7">
    <location>
        <begin position="59"/>
        <end position="116"/>
    </location>
</feature>
<evidence type="ECO:0000256" key="2">
    <source>
        <dbReference type="ARBA" id="ARBA00022729"/>
    </source>
</evidence>
<dbReference type="InterPro" id="IPR035976">
    <property type="entry name" value="Sushi/SCR/CCP_sf"/>
</dbReference>
<feature type="disulfide bond" evidence="6">
    <location>
        <begin position="149"/>
        <end position="176"/>
    </location>
</feature>
<feature type="disulfide bond" evidence="6">
    <location>
        <begin position="87"/>
        <end position="114"/>
    </location>
</feature>
<dbReference type="SMART" id="SM00032">
    <property type="entry name" value="CCP"/>
    <property type="match status" value="5"/>
</dbReference>
<gene>
    <name evidence="8" type="primary">CSMD3_5</name>
    <name evidence="8" type="ORF">AMECASPLE_018219</name>
</gene>
<evidence type="ECO:0000259" key="7">
    <source>
        <dbReference type="PROSITE" id="PS50923"/>
    </source>
</evidence>
<feature type="non-terminal residue" evidence="8">
    <location>
        <position position="1"/>
    </location>
</feature>
<reference evidence="8 9" key="1">
    <citation type="submission" date="2021-06" db="EMBL/GenBank/DDBJ databases">
        <authorList>
            <person name="Palmer J.M."/>
        </authorList>
    </citation>
    <scope>NUCLEOTIDE SEQUENCE [LARGE SCALE GENOMIC DNA]</scope>
    <source>
        <strain evidence="8 9">AS_MEX2019</strain>
        <tissue evidence="8">Muscle</tissue>
    </source>
</reference>
<organism evidence="8 9">
    <name type="scientific">Ameca splendens</name>
    <dbReference type="NCBI Taxonomy" id="208324"/>
    <lineage>
        <taxon>Eukaryota</taxon>
        <taxon>Metazoa</taxon>
        <taxon>Chordata</taxon>
        <taxon>Craniata</taxon>
        <taxon>Vertebrata</taxon>
        <taxon>Euteleostomi</taxon>
        <taxon>Actinopterygii</taxon>
        <taxon>Neopterygii</taxon>
        <taxon>Teleostei</taxon>
        <taxon>Neoteleostei</taxon>
        <taxon>Acanthomorphata</taxon>
        <taxon>Ovalentaria</taxon>
        <taxon>Atherinomorphae</taxon>
        <taxon>Cyprinodontiformes</taxon>
        <taxon>Goodeidae</taxon>
        <taxon>Ameca</taxon>
    </lineage>
</organism>
<protein>
    <submittedName>
        <fullName evidence="8">CUB and sushi domain-containing protein 3</fullName>
    </submittedName>
</protein>
<dbReference type="PANTHER" id="PTHR46393">
    <property type="entry name" value="SUSHI DOMAIN-CONTAINING PROTEIN"/>
    <property type="match status" value="1"/>
</dbReference>
<keyword evidence="1 6" id="KW-0768">Sushi</keyword>
<keyword evidence="5" id="KW-0325">Glycoprotein</keyword>
<feature type="domain" description="Sushi" evidence="7">
    <location>
        <begin position="179"/>
        <end position="236"/>
    </location>
</feature>
<dbReference type="InterPro" id="IPR000436">
    <property type="entry name" value="Sushi_SCR_CCP_dom"/>
</dbReference>
<dbReference type="EMBL" id="JAHRIP010001406">
    <property type="protein sequence ID" value="MEQ2280288.1"/>
    <property type="molecule type" value="Genomic_DNA"/>
</dbReference>
<feature type="disulfide bond" evidence="6">
    <location>
        <begin position="29"/>
        <end position="56"/>
    </location>
</feature>
<dbReference type="Gene3D" id="2.10.70.10">
    <property type="entry name" value="Complement Module, domain 1"/>
    <property type="match status" value="5"/>
</dbReference>
<feature type="disulfide bond" evidence="6">
    <location>
        <begin position="268"/>
        <end position="295"/>
    </location>
</feature>
<feature type="domain" description="Sushi" evidence="7">
    <location>
        <begin position="117"/>
        <end position="178"/>
    </location>
</feature>
<dbReference type="PROSITE" id="PS50923">
    <property type="entry name" value="SUSHI"/>
    <property type="match status" value="5"/>
</dbReference>
<dbReference type="CDD" id="cd00033">
    <property type="entry name" value="CCP"/>
    <property type="match status" value="5"/>
</dbReference>
<evidence type="ECO:0000256" key="4">
    <source>
        <dbReference type="ARBA" id="ARBA00023157"/>
    </source>
</evidence>
<accession>A0ABV0XFP4</accession>
<keyword evidence="9" id="KW-1185">Reference proteome</keyword>